<dbReference type="NCBIfam" id="TIGR01146">
    <property type="entry name" value="ATPsyn_F1gamma"/>
    <property type="match status" value="1"/>
</dbReference>
<dbReference type="Gene3D" id="1.10.287.80">
    <property type="entry name" value="ATP synthase, gamma subunit, helix hairpin domain"/>
    <property type="match status" value="1"/>
</dbReference>
<keyword evidence="9 10" id="KW-0066">ATP synthesis</keyword>
<keyword evidence="6 10" id="KW-0406">Ion transport</keyword>
<evidence type="ECO:0000256" key="9">
    <source>
        <dbReference type="ARBA" id="ARBA00023310"/>
    </source>
</evidence>
<accession>A0A926DRD9</accession>
<dbReference type="GO" id="GO:0042777">
    <property type="term" value="P:proton motive force-driven plasma membrane ATP synthesis"/>
    <property type="evidence" value="ECO:0007669"/>
    <property type="project" value="UniProtKB-UniRule"/>
</dbReference>
<dbReference type="InterPro" id="IPR023632">
    <property type="entry name" value="ATP_synth_F1_gsu_CS"/>
</dbReference>
<dbReference type="GO" id="GO:0045259">
    <property type="term" value="C:proton-transporting ATP synthase complex"/>
    <property type="evidence" value="ECO:0007669"/>
    <property type="project" value="UniProtKB-KW"/>
</dbReference>
<proteinExistence type="inferred from homology"/>
<dbReference type="RefSeq" id="WP_177717355.1">
    <property type="nucleotide sequence ID" value="NZ_JACRSQ010000003.1"/>
</dbReference>
<organism evidence="11 12">
    <name type="scientific">Bianquea renquensis</name>
    <dbReference type="NCBI Taxonomy" id="2763661"/>
    <lineage>
        <taxon>Bacteria</taxon>
        <taxon>Bacillati</taxon>
        <taxon>Bacillota</taxon>
        <taxon>Clostridia</taxon>
        <taxon>Eubacteriales</taxon>
        <taxon>Bianqueaceae</taxon>
        <taxon>Bianquea</taxon>
    </lineage>
</organism>
<keyword evidence="7 10" id="KW-0472">Membrane</keyword>
<comment type="subunit">
    <text evidence="10">F-type ATPases have 2 components, CF(1) - the catalytic core - and CF(0) - the membrane proton channel. CF(1) has five subunits: alpha(3), beta(3), gamma(1), delta(1), epsilon(1). CF(0) has three main subunits: a, b and c.</text>
</comment>
<comment type="function">
    <text evidence="1 10">Produces ATP from ADP in the presence of a proton gradient across the membrane. The gamma chain is believed to be important in regulating ATPase activity and the flow of protons through the CF(0) complex.</text>
</comment>
<dbReference type="InterPro" id="IPR000131">
    <property type="entry name" value="ATP_synth_F1_gsu"/>
</dbReference>
<evidence type="ECO:0000256" key="3">
    <source>
        <dbReference type="ARBA" id="ARBA00007681"/>
    </source>
</evidence>
<name>A0A926DRD9_9FIRM</name>
<dbReference type="PANTHER" id="PTHR11693">
    <property type="entry name" value="ATP SYNTHASE GAMMA CHAIN"/>
    <property type="match status" value="1"/>
</dbReference>
<evidence type="ECO:0000256" key="6">
    <source>
        <dbReference type="ARBA" id="ARBA00023065"/>
    </source>
</evidence>
<dbReference type="PROSITE" id="PS00153">
    <property type="entry name" value="ATPASE_GAMMA"/>
    <property type="match status" value="1"/>
</dbReference>
<dbReference type="GO" id="GO:0046933">
    <property type="term" value="F:proton-transporting ATP synthase activity, rotational mechanism"/>
    <property type="evidence" value="ECO:0007669"/>
    <property type="project" value="UniProtKB-UniRule"/>
</dbReference>
<dbReference type="CDD" id="cd12151">
    <property type="entry name" value="F1-ATPase_gamma"/>
    <property type="match status" value="1"/>
</dbReference>
<keyword evidence="5 10" id="KW-0375">Hydrogen ion transport</keyword>
<comment type="subcellular location">
    <subcellularLocation>
        <location evidence="10">Cell membrane</location>
        <topology evidence="10">Peripheral membrane protein</topology>
    </subcellularLocation>
    <subcellularLocation>
        <location evidence="2">Membrane</location>
        <topology evidence="2">Peripheral membrane protein</topology>
    </subcellularLocation>
</comment>
<dbReference type="PRINTS" id="PR00126">
    <property type="entry name" value="ATPASEGAMMA"/>
</dbReference>
<protein>
    <recommendedName>
        <fullName evidence="10">ATP synthase gamma chain</fullName>
    </recommendedName>
    <alternativeName>
        <fullName evidence="10">ATP synthase F1 sector gamma subunit</fullName>
    </alternativeName>
    <alternativeName>
        <fullName evidence="10">F-ATPase gamma subunit</fullName>
    </alternativeName>
</protein>
<evidence type="ECO:0000256" key="8">
    <source>
        <dbReference type="ARBA" id="ARBA00023196"/>
    </source>
</evidence>
<dbReference type="Pfam" id="PF00231">
    <property type="entry name" value="ATP-synt"/>
    <property type="match status" value="1"/>
</dbReference>
<dbReference type="SUPFAM" id="SSF52943">
    <property type="entry name" value="ATP synthase (F1-ATPase), gamma subunit"/>
    <property type="match status" value="1"/>
</dbReference>
<evidence type="ECO:0000256" key="2">
    <source>
        <dbReference type="ARBA" id="ARBA00004170"/>
    </source>
</evidence>
<evidence type="ECO:0000256" key="10">
    <source>
        <dbReference type="HAMAP-Rule" id="MF_00815"/>
    </source>
</evidence>
<gene>
    <name evidence="10 11" type="primary">atpG</name>
    <name evidence="11" type="ORF">H8730_03700</name>
</gene>
<dbReference type="GO" id="GO:0005524">
    <property type="term" value="F:ATP binding"/>
    <property type="evidence" value="ECO:0007669"/>
    <property type="project" value="UniProtKB-UniRule"/>
</dbReference>
<dbReference type="InterPro" id="IPR035968">
    <property type="entry name" value="ATP_synth_F1_ATPase_gsu"/>
</dbReference>
<dbReference type="PANTHER" id="PTHR11693:SF22">
    <property type="entry name" value="ATP SYNTHASE SUBUNIT GAMMA, MITOCHONDRIAL"/>
    <property type="match status" value="1"/>
</dbReference>
<dbReference type="GO" id="GO:0005886">
    <property type="term" value="C:plasma membrane"/>
    <property type="evidence" value="ECO:0007669"/>
    <property type="project" value="UniProtKB-SubCell"/>
</dbReference>
<evidence type="ECO:0000313" key="12">
    <source>
        <dbReference type="Proteomes" id="UP000657006"/>
    </source>
</evidence>
<dbReference type="HAMAP" id="MF_00815">
    <property type="entry name" value="ATP_synth_gamma_bact"/>
    <property type="match status" value="1"/>
</dbReference>
<dbReference type="Proteomes" id="UP000657006">
    <property type="component" value="Unassembled WGS sequence"/>
</dbReference>
<evidence type="ECO:0000256" key="4">
    <source>
        <dbReference type="ARBA" id="ARBA00022448"/>
    </source>
</evidence>
<keyword evidence="10" id="KW-1003">Cell membrane</keyword>
<reference evidence="11" key="1">
    <citation type="submission" date="2020-08" db="EMBL/GenBank/DDBJ databases">
        <title>Genome public.</title>
        <authorList>
            <person name="Liu C."/>
            <person name="Sun Q."/>
        </authorList>
    </citation>
    <scope>NUCLEOTIDE SEQUENCE</scope>
    <source>
        <strain evidence="11">NSJ-32</strain>
    </source>
</reference>
<dbReference type="EMBL" id="JACRSQ010000003">
    <property type="protein sequence ID" value="MBC8542653.1"/>
    <property type="molecule type" value="Genomic_DNA"/>
</dbReference>
<sequence length="293" mass="32356">MATTREIQLRIRSIKGTQQITRAMKLVSTAKLQKIRAIAQSNTPYFQAVYQTMCSILALTGDDVLNGPMLQSGKSAYLVITSDRGLAGGYNANVCKLLERSMGSKEDALILTVGRRGREYFSRRGFTLGQHFETPAEVPEYSGVRQIQDAVMDLYRSGTVKEIYVAYTSFQNTLSQTATLMKLFPLQREDFMGGEDEQESKHGTMPHVLMNFEPGPEAVLANIIPRYMGGILYGVLVESSASEQGARMTAMDSATENAQDICDKLTLQYNRARQGHITQEITEIVNGASALEG</sequence>
<keyword evidence="4 10" id="KW-0813">Transport</keyword>
<dbReference type="Gene3D" id="3.40.1380.10">
    <property type="match status" value="1"/>
</dbReference>
<comment type="similarity">
    <text evidence="3 10">Belongs to the ATPase gamma chain family.</text>
</comment>
<evidence type="ECO:0000256" key="5">
    <source>
        <dbReference type="ARBA" id="ARBA00022781"/>
    </source>
</evidence>
<keyword evidence="12" id="KW-1185">Reference proteome</keyword>
<evidence type="ECO:0000256" key="7">
    <source>
        <dbReference type="ARBA" id="ARBA00023136"/>
    </source>
</evidence>
<dbReference type="AlphaFoldDB" id="A0A926DRD9"/>
<comment type="caution">
    <text evidence="11">The sequence shown here is derived from an EMBL/GenBank/DDBJ whole genome shotgun (WGS) entry which is preliminary data.</text>
</comment>
<evidence type="ECO:0000313" key="11">
    <source>
        <dbReference type="EMBL" id="MBC8542653.1"/>
    </source>
</evidence>
<evidence type="ECO:0000256" key="1">
    <source>
        <dbReference type="ARBA" id="ARBA00003456"/>
    </source>
</evidence>
<keyword evidence="8 10" id="KW-0139">CF(1)</keyword>